<feature type="chain" id="PRO_5004893705" evidence="7">
    <location>
        <begin position="25"/>
        <end position="498"/>
    </location>
</feature>
<dbReference type="GO" id="GO:0016491">
    <property type="term" value="F:oxidoreductase activity"/>
    <property type="evidence" value="ECO:0007669"/>
    <property type="project" value="UniProtKB-KW"/>
</dbReference>
<evidence type="ECO:0000256" key="7">
    <source>
        <dbReference type="SAM" id="SignalP"/>
    </source>
</evidence>
<dbReference type="InterPro" id="IPR036318">
    <property type="entry name" value="FAD-bd_PCMH-like_sf"/>
</dbReference>
<dbReference type="PANTHER" id="PTHR42973:SF39">
    <property type="entry name" value="FAD-BINDING PCMH-TYPE DOMAIN-CONTAINING PROTEIN"/>
    <property type="match status" value="1"/>
</dbReference>
<name>W7ITU2_9PSEU</name>
<dbReference type="PANTHER" id="PTHR42973">
    <property type="entry name" value="BINDING OXIDOREDUCTASE, PUTATIVE (AFU_ORTHOLOGUE AFUA_1G17690)-RELATED"/>
    <property type="match status" value="1"/>
</dbReference>
<protein>
    <submittedName>
        <fullName evidence="9">FAD-linked oxidoreductase family</fullName>
    </submittedName>
</protein>
<evidence type="ECO:0000256" key="5">
    <source>
        <dbReference type="ARBA" id="ARBA00023002"/>
    </source>
</evidence>
<dbReference type="STRING" id="909613.UO65_0319"/>
<evidence type="ECO:0000259" key="8">
    <source>
        <dbReference type="PROSITE" id="PS51387"/>
    </source>
</evidence>
<dbReference type="Gene3D" id="3.30.465.10">
    <property type="match status" value="1"/>
</dbReference>
<dbReference type="SUPFAM" id="SSF56176">
    <property type="entry name" value="FAD-binding/transporter-associated domain-like"/>
    <property type="match status" value="1"/>
</dbReference>
<evidence type="ECO:0000256" key="6">
    <source>
        <dbReference type="SAM" id="MobiDB-lite"/>
    </source>
</evidence>
<dbReference type="EMBL" id="AYXG01000013">
    <property type="protein sequence ID" value="EWC64340.1"/>
    <property type="molecule type" value="Genomic_DNA"/>
</dbReference>
<feature type="region of interest" description="Disordered" evidence="6">
    <location>
        <begin position="27"/>
        <end position="61"/>
    </location>
</feature>
<reference evidence="9 10" key="1">
    <citation type="journal article" date="2014" name="Genome Announc.">
        <title>Draft Genome Sequence of the Antitrypanosomally Active Sponge-Associated Bacterium Actinokineospora sp. Strain EG49.</title>
        <authorList>
            <person name="Harjes J."/>
            <person name="Ryu T."/>
            <person name="Abdelmohsen U.R."/>
            <person name="Moitinho-Silva L."/>
            <person name="Horn H."/>
            <person name="Ravasi T."/>
            <person name="Hentschel U."/>
        </authorList>
    </citation>
    <scope>NUCLEOTIDE SEQUENCE [LARGE SCALE GENOMIC DNA]</scope>
    <source>
        <strain evidence="9 10">EG49</strain>
    </source>
</reference>
<sequence>MSGISRRSLLRAAGVGAVAWGAAACTGAPDAQPTTSPATTVPSTTPPTTVPTTRPAPVPPDWDALRARLDGALSLPADRGFTAAHRLYSPDFDSRTPAAVARVATAEHVRACVDTARDSRLPIAARSGGHSYAGYSAPDNGLVVDLRGMAAVRVAPDGTATVQAGARLIEVHRALAAAGRCLPAGTCPSVGIAGLTLGGGIGVLTRKYGLTCDRLTAVRVVTADGALRTAAPDSEPDLFWALRGGGGGNFGIATEFTFRTEPALRVTTFATAFPAGAAPEVFAAWQEWLPGSPAELWSTVSLSAGRRAHLSGCFIGTPAGLNPLLDAVIARTGTKPTSRQVVERSYLDAMLFYAGCTECSPDSVRRQTFTASSRVLSTPVADPTALAALLDRTSELDLLFDSLGGAVAEVAPADSAFPHRTALATVQVFQSGHNPGAMTAVRDGLAALGVKDGYVNYIDPTMPDWAGAYYGANLPRLATVAARYDPDSVFAFPQAIRA</sequence>
<dbReference type="PROSITE" id="PS51257">
    <property type="entry name" value="PROKAR_LIPOPROTEIN"/>
    <property type="match status" value="1"/>
</dbReference>
<dbReference type="Proteomes" id="UP000019277">
    <property type="component" value="Unassembled WGS sequence"/>
</dbReference>
<keyword evidence="5" id="KW-0560">Oxidoreductase</keyword>
<dbReference type="eggNOG" id="COG0277">
    <property type="taxonomic scope" value="Bacteria"/>
</dbReference>
<dbReference type="AlphaFoldDB" id="W7ITU2"/>
<evidence type="ECO:0000256" key="4">
    <source>
        <dbReference type="ARBA" id="ARBA00022827"/>
    </source>
</evidence>
<dbReference type="Pfam" id="PF01565">
    <property type="entry name" value="FAD_binding_4"/>
    <property type="match status" value="1"/>
</dbReference>
<accession>W7ITU2</accession>
<feature type="compositionally biased region" description="Pro residues" evidence="6">
    <location>
        <begin position="44"/>
        <end position="60"/>
    </location>
</feature>
<keyword evidence="10" id="KW-1185">Reference proteome</keyword>
<comment type="caution">
    <text evidence="9">The sequence shown here is derived from an EMBL/GenBank/DDBJ whole genome shotgun (WGS) entry which is preliminary data.</text>
</comment>
<feature type="domain" description="FAD-binding PCMH-type" evidence="8">
    <location>
        <begin position="92"/>
        <end position="263"/>
    </location>
</feature>
<evidence type="ECO:0000256" key="1">
    <source>
        <dbReference type="ARBA" id="ARBA00001974"/>
    </source>
</evidence>
<dbReference type="OrthoDB" id="9775082at2"/>
<keyword evidence="3" id="KW-0285">Flavoprotein</keyword>
<comment type="cofactor">
    <cofactor evidence="1">
        <name>FAD</name>
        <dbReference type="ChEBI" id="CHEBI:57692"/>
    </cofactor>
</comment>
<keyword evidence="7" id="KW-0732">Signal</keyword>
<dbReference type="Gene3D" id="3.40.462.20">
    <property type="match status" value="1"/>
</dbReference>
<dbReference type="InterPro" id="IPR006094">
    <property type="entry name" value="Oxid_FAD_bind_N"/>
</dbReference>
<gene>
    <name evidence="9" type="ORF">UO65_0319</name>
</gene>
<comment type="similarity">
    <text evidence="2">Belongs to the oxygen-dependent FAD-linked oxidoreductase family.</text>
</comment>
<evidence type="ECO:0000313" key="9">
    <source>
        <dbReference type="EMBL" id="EWC64340.1"/>
    </source>
</evidence>
<dbReference type="PROSITE" id="PS51318">
    <property type="entry name" value="TAT"/>
    <property type="match status" value="1"/>
</dbReference>
<feature type="signal peptide" evidence="7">
    <location>
        <begin position="1"/>
        <end position="24"/>
    </location>
</feature>
<organism evidence="9 10">
    <name type="scientific">Actinokineospora spheciospongiae</name>
    <dbReference type="NCBI Taxonomy" id="909613"/>
    <lineage>
        <taxon>Bacteria</taxon>
        <taxon>Bacillati</taxon>
        <taxon>Actinomycetota</taxon>
        <taxon>Actinomycetes</taxon>
        <taxon>Pseudonocardiales</taxon>
        <taxon>Pseudonocardiaceae</taxon>
        <taxon>Actinokineospora</taxon>
    </lineage>
</organism>
<dbReference type="InterPro" id="IPR006311">
    <property type="entry name" value="TAT_signal"/>
</dbReference>
<dbReference type="GO" id="GO:0071949">
    <property type="term" value="F:FAD binding"/>
    <property type="evidence" value="ECO:0007669"/>
    <property type="project" value="InterPro"/>
</dbReference>
<dbReference type="PATRIC" id="fig|909613.9.peg.330"/>
<evidence type="ECO:0000256" key="2">
    <source>
        <dbReference type="ARBA" id="ARBA00005466"/>
    </source>
</evidence>
<dbReference type="InterPro" id="IPR016166">
    <property type="entry name" value="FAD-bd_PCMH"/>
</dbReference>
<dbReference type="InterPro" id="IPR016169">
    <property type="entry name" value="FAD-bd_PCMH_sub2"/>
</dbReference>
<feature type="compositionally biased region" description="Low complexity" evidence="6">
    <location>
        <begin position="27"/>
        <end position="43"/>
    </location>
</feature>
<keyword evidence="4" id="KW-0274">FAD</keyword>
<dbReference type="Pfam" id="PF08031">
    <property type="entry name" value="BBE"/>
    <property type="match status" value="1"/>
</dbReference>
<proteinExistence type="inferred from homology"/>
<evidence type="ECO:0000313" key="10">
    <source>
        <dbReference type="Proteomes" id="UP000019277"/>
    </source>
</evidence>
<dbReference type="InterPro" id="IPR012951">
    <property type="entry name" value="BBE"/>
</dbReference>
<evidence type="ECO:0000256" key="3">
    <source>
        <dbReference type="ARBA" id="ARBA00022630"/>
    </source>
</evidence>
<dbReference type="PROSITE" id="PS51387">
    <property type="entry name" value="FAD_PCMH"/>
    <property type="match status" value="1"/>
</dbReference>
<dbReference type="InterPro" id="IPR050416">
    <property type="entry name" value="FAD-linked_Oxidoreductase"/>
</dbReference>